<comment type="caution">
    <text evidence="2">The sequence shown here is derived from an EMBL/GenBank/DDBJ whole genome shotgun (WGS) entry which is preliminary data.</text>
</comment>
<sequence>MLRTRVVPALAALALVSGCAVGSSSAPTSDAATLGGAVAEATSAVETTRLAARLLRTDRAPATVVDTAIDDSVHVLADASFAISTLVPGGPRGAAWRDEALDAVSEATVAVTRARDWANGVGDGARVRGDLDASAQRLDDLGSELDAAAGR</sequence>
<proteinExistence type="predicted"/>
<feature type="signal peptide" evidence="1">
    <location>
        <begin position="1"/>
        <end position="22"/>
    </location>
</feature>
<dbReference type="Proteomes" id="UP000632740">
    <property type="component" value="Unassembled WGS sequence"/>
</dbReference>
<keyword evidence="1" id="KW-0732">Signal</keyword>
<dbReference type="PROSITE" id="PS51257">
    <property type="entry name" value="PROKAR_LIPOPROTEIN"/>
    <property type="match status" value="1"/>
</dbReference>
<gene>
    <name evidence="2" type="ORF">Cch01nite_36620</name>
</gene>
<dbReference type="RefSeq" id="WP_203757946.1">
    <property type="nucleotide sequence ID" value="NZ_BONK01000014.1"/>
</dbReference>
<name>A0A919P479_9CELL</name>
<dbReference type="EMBL" id="BONK01000014">
    <property type="protein sequence ID" value="GIG22938.1"/>
    <property type="molecule type" value="Genomic_DNA"/>
</dbReference>
<evidence type="ECO:0000256" key="1">
    <source>
        <dbReference type="SAM" id="SignalP"/>
    </source>
</evidence>
<keyword evidence="3" id="KW-1185">Reference proteome</keyword>
<evidence type="ECO:0000313" key="2">
    <source>
        <dbReference type="EMBL" id="GIG22938.1"/>
    </source>
</evidence>
<evidence type="ECO:0000313" key="3">
    <source>
        <dbReference type="Proteomes" id="UP000632740"/>
    </source>
</evidence>
<organism evidence="2 3">
    <name type="scientific">Cellulomonas chitinilytica</name>
    <dbReference type="NCBI Taxonomy" id="398759"/>
    <lineage>
        <taxon>Bacteria</taxon>
        <taxon>Bacillati</taxon>
        <taxon>Actinomycetota</taxon>
        <taxon>Actinomycetes</taxon>
        <taxon>Micrococcales</taxon>
        <taxon>Cellulomonadaceae</taxon>
        <taxon>Cellulomonas</taxon>
    </lineage>
</organism>
<protein>
    <recommendedName>
        <fullName evidence="4">Lipoprotein</fullName>
    </recommendedName>
</protein>
<evidence type="ECO:0008006" key="4">
    <source>
        <dbReference type="Google" id="ProtNLM"/>
    </source>
</evidence>
<dbReference type="AlphaFoldDB" id="A0A919P479"/>
<reference evidence="2" key="1">
    <citation type="submission" date="2021-01" db="EMBL/GenBank/DDBJ databases">
        <title>Whole genome shotgun sequence of Cellulomonas chitinilytica NBRC 110799.</title>
        <authorList>
            <person name="Komaki H."/>
            <person name="Tamura T."/>
        </authorList>
    </citation>
    <scope>NUCLEOTIDE SEQUENCE</scope>
    <source>
        <strain evidence="2">NBRC 110799</strain>
    </source>
</reference>
<feature type="chain" id="PRO_5038385833" description="Lipoprotein" evidence="1">
    <location>
        <begin position="23"/>
        <end position="151"/>
    </location>
</feature>
<accession>A0A919P479</accession>